<dbReference type="PANTHER" id="PTHR12461:SF101">
    <property type="entry name" value="TRNA WYBUTOSINE-SYNTHESIZING PROTEIN 4"/>
    <property type="match status" value="1"/>
</dbReference>
<reference evidence="2 3" key="1">
    <citation type="submission" date="2015-03" db="EMBL/GenBank/DDBJ databases">
        <authorList>
            <person name="Radwan O."/>
            <person name="Al-Naeli F.A."/>
            <person name="Rendon G.A."/>
            <person name="Fields C."/>
        </authorList>
    </citation>
    <scope>NUCLEOTIDE SEQUENCE [LARGE SCALE GENOMIC DNA]</scope>
    <source>
        <strain evidence="2">CR-DP1</strain>
    </source>
</reference>
<dbReference type="InterPro" id="IPR041667">
    <property type="entry name" value="Cupin_8"/>
</dbReference>
<dbReference type="Gene3D" id="2.60.120.650">
    <property type="entry name" value="Cupin"/>
    <property type="match status" value="1"/>
</dbReference>
<dbReference type="OrthoDB" id="47172at2759"/>
<feature type="domain" description="JmjC" evidence="1">
    <location>
        <begin position="258"/>
        <end position="436"/>
    </location>
</feature>
<sequence>MAITQFYAAPFSSVLDCWRRVYADTRILMFHIQLLESFIVYSNDMSAQSFPAQSLGPEAERQVDVLVEMLDMAIIISGGNPVRARDKMWMNKILELLQNAVREFQHGMTSDAHQRPLKRIKTGSSNLDNTKEDWDLYPNFSSAEPFTPPVTNPIPQLSDYSITAFQTYLSSCPPDNLCPVIFTDLVDHWPALTSRPWRKPAYLLRSTFDGRRLVPVEIGRSYVDADWGQKLIPFKKFLSEYIDGGFDGNSDTLNKKRGYLAQHDLFAQIPSLRQDITIPDLCWSEPPLERTIGSGPKPEHSDPRLNAWFGPAGTITPLHTDSTHNILVQVVGRKYVRLYHPKFSTVLQPRKAENGIDMSNTANIDIGIEEGWDILSDGDNHVSAGSNACEEWSRAFKEAEYWDCILEPGQSLYIPYGWWHYVRSLSISFSVSFWWT</sequence>
<accession>A0A0F4ZJS5</accession>
<evidence type="ECO:0000313" key="2">
    <source>
        <dbReference type="EMBL" id="KKA30777.1"/>
    </source>
</evidence>
<dbReference type="Proteomes" id="UP000033483">
    <property type="component" value="Unassembled WGS sequence"/>
</dbReference>
<dbReference type="EMBL" id="LAEV01000252">
    <property type="protein sequence ID" value="KKA30777.1"/>
    <property type="molecule type" value="Genomic_DNA"/>
</dbReference>
<dbReference type="PANTHER" id="PTHR12461">
    <property type="entry name" value="HYPOXIA-INDUCIBLE FACTOR 1 ALPHA INHIBITOR-RELATED"/>
    <property type="match status" value="1"/>
</dbReference>
<dbReference type="InterPro" id="IPR003347">
    <property type="entry name" value="JmjC_dom"/>
</dbReference>
<keyword evidence="3" id="KW-1185">Reference proteome</keyword>
<comment type="caution">
    <text evidence="2">The sequence shown here is derived from an EMBL/GenBank/DDBJ whole genome shotgun (WGS) entry which is preliminary data.</text>
</comment>
<dbReference type="SMART" id="SM00558">
    <property type="entry name" value="JmjC"/>
    <property type="match status" value="1"/>
</dbReference>
<name>A0A0F4ZJS5_9PEZI</name>
<evidence type="ECO:0000259" key="1">
    <source>
        <dbReference type="PROSITE" id="PS51184"/>
    </source>
</evidence>
<dbReference type="Pfam" id="PF13621">
    <property type="entry name" value="Cupin_8"/>
    <property type="match status" value="1"/>
</dbReference>
<gene>
    <name evidence="2" type="ORF">TD95_004406</name>
</gene>
<proteinExistence type="predicted"/>
<dbReference type="AlphaFoldDB" id="A0A0F4ZJS5"/>
<dbReference type="SUPFAM" id="SSF51197">
    <property type="entry name" value="Clavaminate synthase-like"/>
    <property type="match status" value="1"/>
</dbReference>
<organism evidence="2 3">
    <name type="scientific">Thielaviopsis punctulata</name>
    <dbReference type="NCBI Taxonomy" id="72032"/>
    <lineage>
        <taxon>Eukaryota</taxon>
        <taxon>Fungi</taxon>
        <taxon>Dikarya</taxon>
        <taxon>Ascomycota</taxon>
        <taxon>Pezizomycotina</taxon>
        <taxon>Sordariomycetes</taxon>
        <taxon>Hypocreomycetidae</taxon>
        <taxon>Microascales</taxon>
        <taxon>Ceratocystidaceae</taxon>
        <taxon>Thielaviopsis</taxon>
    </lineage>
</organism>
<dbReference type="PROSITE" id="PS51184">
    <property type="entry name" value="JMJC"/>
    <property type="match status" value="1"/>
</dbReference>
<evidence type="ECO:0000313" key="3">
    <source>
        <dbReference type="Proteomes" id="UP000033483"/>
    </source>
</evidence>
<protein>
    <recommendedName>
        <fullName evidence="1">JmjC domain-containing protein</fullName>
    </recommendedName>
</protein>